<keyword evidence="2" id="KW-1185">Reference proteome</keyword>
<proteinExistence type="predicted"/>
<dbReference type="Proteomes" id="UP000756346">
    <property type="component" value="Unassembled WGS sequence"/>
</dbReference>
<evidence type="ECO:0000313" key="2">
    <source>
        <dbReference type="Proteomes" id="UP000756346"/>
    </source>
</evidence>
<evidence type="ECO:0000313" key="1">
    <source>
        <dbReference type="EMBL" id="KAH7026601.1"/>
    </source>
</evidence>
<dbReference type="EMBL" id="JAGTJQ010000008">
    <property type="protein sequence ID" value="KAH7026601.1"/>
    <property type="molecule type" value="Genomic_DNA"/>
</dbReference>
<accession>A0A9P8Y171</accession>
<organism evidence="1 2">
    <name type="scientific">Microdochium trichocladiopsis</name>
    <dbReference type="NCBI Taxonomy" id="1682393"/>
    <lineage>
        <taxon>Eukaryota</taxon>
        <taxon>Fungi</taxon>
        <taxon>Dikarya</taxon>
        <taxon>Ascomycota</taxon>
        <taxon>Pezizomycotina</taxon>
        <taxon>Sordariomycetes</taxon>
        <taxon>Xylariomycetidae</taxon>
        <taxon>Xylariales</taxon>
        <taxon>Microdochiaceae</taxon>
        <taxon>Microdochium</taxon>
    </lineage>
</organism>
<gene>
    <name evidence="1" type="ORF">B0I36DRAFT_330989</name>
</gene>
<sequence length="187" mass="20526">MAKFVHPPPLEACSSSLNALGGQHWGGPLTWKVACMSIFRQDTNSARKRYHVSTYPPTWRLKSRLNSLNEGQSYECSPCVPNNQSLAPESLRLTLRRQPSRGPTPRVLLLQTRQTIASQSAGFVGVCVLIHTRAAAAGYWGQPDVMPAMRSCCMFRCLRCWTGGAYNPQLHGTPCNATGGPSREVVP</sequence>
<dbReference type="GeneID" id="70184461"/>
<comment type="caution">
    <text evidence="1">The sequence shown here is derived from an EMBL/GenBank/DDBJ whole genome shotgun (WGS) entry which is preliminary data.</text>
</comment>
<dbReference type="RefSeq" id="XP_046009818.1">
    <property type="nucleotide sequence ID" value="XM_046154915.1"/>
</dbReference>
<reference evidence="1" key="1">
    <citation type="journal article" date="2021" name="Nat. Commun.">
        <title>Genetic determinants of endophytism in the Arabidopsis root mycobiome.</title>
        <authorList>
            <person name="Mesny F."/>
            <person name="Miyauchi S."/>
            <person name="Thiergart T."/>
            <person name="Pickel B."/>
            <person name="Atanasova L."/>
            <person name="Karlsson M."/>
            <person name="Huettel B."/>
            <person name="Barry K.W."/>
            <person name="Haridas S."/>
            <person name="Chen C."/>
            <person name="Bauer D."/>
            <person name="Andreopoulos W."/>
            <person name="Pangilinan J."/>
            <person name="LaButti K."/>
            <person name="Riley R."/>
            <person name="Lipzen A."/>
            <person name="Clum A."/>
            <person name="Drula E."/>
            <person name="Henrissat B."/>
            <person name="Kohler A."/>
            <person name="Grigoriev I.V."/>
            <person name="Martin F.M."/>
            <person name="Hacquard S."/>
        </authorList>
    </citation>
    <scope>NUCLEOTIDE SEQUENCE</scope>
    <source>
        <strain evidence="1">MPI-CAGE-CH-0230</strain>
    </source>
</reference>
<name>A0A9P8Y171_9PEZI</name>
<protein>
    <submittedName>
        <fullName evidence="1">Uncharacterized protein</fullName>
    </submittedName>
</protein>
<dbReference type="AlphaFoldDB" id="A0A9P8Y171"/>